<evidence type="ECO:0000313" key="1">
    <source>
        <dbReference type="EMBL" id="CAI5713291.1"/>
    </source>
</evidence>
<evidence type="ECO:0000313" key="2">
    <source>
        <dbReference type="Proteomes" id="UP001162029"/>
    </source>
</evidence>
<sequence length="197" mass="22563">MALCPRSVSAGPCWPRWSSRHLDFAGALHSPPPIPAMPHTALGASTEPNWSDLWCRDRSLDLDVLPVLSDLKFRLQHNALNLRSKYQWRPVDVGYVHVCPAVETPRHLFWDCPYAQRLWSLFLPPLQLKTERPIRWEAAVYLTDIGLTPASSRDTGQHNILRVLNIVRCCVFRSSWLHRNERVFHLPPHLALQASVA</sequence>
<evidence type="ECO:0008006" key="3">
    <source>
        <dbReference type="Google" id="ProtNLM"/>
    </source>
</evidence>
<reference evidence="1" key="1">
    <citation type="submission" date="2022-12" db="EMBL/GenBank/DDBJ databases">
        <authorList>
            <person name="Webb A."/>
        </authorList>
    </citation>
    <scope>NUCLEOTIDE SEQUENCE</scope>
    <source>
        <strain evidence="1">Pd1</strain>
    </source>
</reference>
<proteinExistence type="predicted"/>
<gene>
    <name evidence="1" type="ORF">PDE001_LOCUS937</name>
</gene>
<protein>
    <recommendedName>
        <fullName evidence="3">Reverse transcriptase zinc-binding domain-containing protein</fullName>
    </recommendedName>
</protein>
<organism evidence="1 2">
    <name type="scientific">Peronospora destructor</name>
    <dbReference type="NCBI Taxonomy" id="86335"/>
    <lineage>
        <taxon>Eukaryota</taxon>
        <taxon>Sar</taxon>
        <taxon>Stramenopiles</taxon>
        <taxon>Oomycota</taxon>
        <taxon>Peronosporomycetes</taxon>
        <taxon>Peronosporales</taxon>
        <taxon>Peronosporaceae</taxon>
        <taxon>Peronospora</taxon>
    </lineage>
</organism>
<name>A0AAV0T2Q0_9STRA</name>
<accession>A0AAV0T2Q0</accession>
<dbReference type="EMBL" id="CANTFM010000146">
    <property type="protein sequence ID" value="CAI5713291.1"/>
    <property type="molecule type" value="Genomic_DNA"/>
</dbReference>
<keyword evidence="2" id="KW-1185">Reference proteome</keyword>
<dbReference type="AlphaFoldDB" id="A0AAV0T2Q0"/>
<dbReference type="Proteomes" id="UP001162029">
    <property type="component" value="Unassembled WGS sequence"/>
</dbReference>
<comment type="caution">
    <text evidence="1">The sequence shown here is derived from an EMBL/GenBank/DDBJ whole genome shotgun (WGS) entry which is preliminary data.</text>
</comment>